<feature type="compositionally biased region" description="Polar residues" evidence="2">
    <location>
        <begin position="110"/>
        <end position="123"/>
    </location>
</feature>
<feature type="compositionally biased region" description="Low complexity" evidence="2">
    <location>
        <begin position="91"/>
        <end position="100"/>
    </location>
</feature>
<protein>
    <recommendedName>
        <fullName evidence="3">Zn(2)-C6 fungal-type domain-containing protein</fullName>
    </recommendedName>
</protein>
<dbReference type="Pfam" id="PF00172">
    <property type="entry name" value="Zn_clus"/>
    <property type="match status" value="1"/>
</dbReference>
<dbReference type="InParanoid" id="A0A1Y2LPF0"/>
<keyword evidence="5" id="KW-1185">Reference proteome</keyword>
<evidence type="ECO:0000313" key="5">
    <source>
        <dbReference type="Proteomes" id="UP000193240"/>
    </source>
</evidence>
<dbReference type="InterPro" id="IPR052761">
    <property type="entry name" value="Fungal_Detox/Toxin_TFs"/>
</dbReference>
<organism evidence="4 5">
    <name type="scientific">Epicoccum nigrum</name>
    <name type="common">Soil fungus</name>
    <name type="synonym">Epicoccum purpurascens</name>
    <dbReference type="NCBI Taxonomy" id="105696"/>
    <lineage>
        <taxon>Eukaryota</taxon>
        <taxon>Fungi</taxon>
        <taxon>Dikarya</taxon>
        <taxon>Ascomycota</taxon>
        <taxon>Pezizomycotina</taxon>
        <taxon>Dothideomycetes</taxon>
        <taxon>Pleosporomycetidae</taxon>
        <taxon>Pleosporales</taxon>
        <taxon>Pleosporineae</taxon>
        <taxon>Didymellaceae</taxon>
        <taxon>Epicoccum</taxon>
    </lineage>
</organism>
<dbReference type="Proteomes" id="UP000193240">
    <property type="component" value="Unassembled WGS sequence"/>
</dbReference>
<dbReference type="AlphaFoldDB" id="A0A1Y2LPF0"/>
<name>A0A1Y2LPF0_EPING</name>
<evidence type="ECO:0000256" key="1">
    <source>
        <dbReference type="ARBA" id="ARBA00023242"/>
    </source>
</evidence>
<dbReference type="InterPro" id="IPR036864">
    <property type="entry name" value="Zn2-C6_fun-type_DNA-bd_sf"/>
</dbReference>
<dbReference type="EMBL" id="KZ107853">
    <property type="protein sequence ID" value="OSS45781.1"/>
    <property type="molecule type" value="Genomic_DNA"/>
</dbReference>
<sequence>MSDCSGSPSDHMESQPPKRKATTAGLDGVTVGRSVKRRASKACQCCRARKVRCNVTEHGAPCTNCRLDEVECIVSESRRKKKWNKDDEPQTETTTTTNATRKLASRETFDSVQSLKTSSSRGSQDAESRINEHVPHSICQ</sequence>
<feature type="compositionally biased region" description="Basic and acidic residues" evidence="2">
    <location>
        <begin position="124"/>
        <end position="140"/>
    </location>
</feature>
<evidence type="ECO:0000256" key="2">
    <source>
        <dbReference type="SAM" id="MobiDB-lite"/>
    </source>
</evidence>
<accession>A0A1Y2LPF0</accession>
<dbReference type="CDD" id="cd00067">
    <property type="entry name" value="GAL4"/>
    <property type="match status" value="1"/>
</dbReference>
<evidence type="ECO:0000313" key="4">
    <source>
        <dbReference type="EMBL" id="OSS45781.1"/>
    </source>
</evidence>
<evidence type="ECO:0000259" key="3">
    <source>
        <dbReference type="PROSITE" id="PS50048"/>
    </source>
</evidence>
<dbReference type="SUPFAM" id="SSF57701">
    <property type="entry name" value="Zn2/Cys6 DNA-binding domain"/>
    <property type="match status" value="1"/>
</dbReference>
<dbReference type="STRING" id="105696.A0A1Y2LPF0"/>
<feature type="domain" description="Zn(2)-C6 fungal-type" evidence="3">
    <location>
        <begin position="42"/>
        <end position="74"/>
    </location>
</feature>
<dbReference type="PROSITE" id="PS00463">
    <property type="entry name" value="ZN2_CY6_FUNGAL_1"/>
    <property type="match status" value="1"/>
</dbReference>
<keyword evidence="1" id="KW-0539">Nucleus</keyword>
<gene>
    <name evidence="4" type="ORF">B5807_09578</name>
</gene>
<proteinExistence type="predicted"/>
<dbReference type="GO" id="GO:0000981">
    <property type="term" value="F:DNA-binding transcription factor activity, RNA polymerase II-specific"/>
    <property type="evidence" value="ECO:0007669"/>
    <property type="project" value="InterPro"/>
</dbReference>
<dbReference type="InterPro" id="IPR001138">
    <property type="entry name" value="Zn2Cys6_DnaBD"/>
</dbReference>
<dbReference type="PANTHER" id="PTHR47425">
    <property type="entry name" value="FARB-RELATED"/>
    <property type="match status" value="1"/>
</dbReference>
<feature type="region of interest" description="Disordered" evidence="2">
    <location>
        <begin position="78"/>
        <end position="140"/>
    </location>
</feature>
<dbReference type="Gene3D" id="4.10.240.10">
    <property type="entry name" value="Zn(2)-C6 fungal-type DNA-binding domain"/>
    <property type="match status" value="1"/>
</dbReference>
<feature type="region of interest" description="Disordered" evidence="2">
    <location>
        <begin position="1"/>
        <end position="35"/>
    </location>
</feature>
<dbReference type="PANTHER" id="PTHR47425:SF2">
    <property type="entry name" value="FARB-RELATED"/>
    <property type="match status" value="1"/>
</dbReference>
<dbReference type="PROSITE" id="PS50048">
    <property type="entry name" value="ZN2_CY6_FUNGAL_2"/>
    <property type="match status" value="1"/>
</dbReference>
<dbReference type="SMART" id="SM00066">
    <property type="entry name" value="GAL4"/>
    <property type="match status" value="1"/>
</dbReference>
<reference evidence="4 5" key="1">
    <citation type="journal article" date="2017" name="Genome Announc.">
        <title>Genome sequence of the saprophytic ascomycete Epicoccum nigrum ICMP 19927 strain isolated from New Zealand.</title>
        <authorList>
            <person name="Fokin M."/>
            <person name="Fleetwood D."/>
            <person name="Weir B.S."/>
            <person name="Villas-Boas S.G."/>
        </authorList>
    </citation>
    <scope>NUCLEOTIDE SEQUENCE [LARGE SCALE GENOMIC DNA]</scope>
    <source>
        <strain evidence="4 5">ICMP 19927</strain>
    </source>
</reference>
<dbReference type="GO" id="GO:0008270">
    <property type="term" value="F:zinc ion binding"/>
    <property type="evidence" value="ECO:0007669"/>
    <property type="project" value="InterPro"/>
</dbReference>